<reference evidence="3" key="2">
    <citation type="journal article" date="2023" name="BMC Genomics">
        <title>Pest status, molecular evolution, and epigenetic factors derived from the genome assembly of Frankliniella fusca, a thysanopteran phytovirus vector.</title>
        <authorList>
            <person name="Catto M.A."/>
            <person name="Labadie P.E."/>
            <person name="Jacobson A.L."/>
            <person name="Kennedy G.G."/>
            <person name="Srinivasan R."/>
            <person name="Hunt B.G."/>
        </authorList>
    </citation>
    <scope>NUCLEOTIDE SEQUENCE</scope>
    <source>
        <strain evidence="3">PL_HMW_Pooled</strain>
    </source>
</reference>
<proteinExistence type="predicted"/>
<dbReference type="PANTHER" id="PTHR47272:SF1">
    <property type="entry name" value="PIGGYBAC TRANSPOSABLE ELEMENT-DERIVED PROTEIN 3-LIKE"/>
    <property type="match status" value="1"/>
</dbReference>
<evidence type="ECO:0000256" key="1">
    <source>
        <dbReference type="SAM" id="MobiDB-lite"/>
    </source>
</evidence>
<accession>A0AAE1HXH6</accession>
<feature type="compositionally biased region" description="Acidic residues" evidence="1">
    <location>
        <begin position="57"/>
        <end position="74"/>
    </location>
</feature>
<feature type="region of interest" description="Disordered" evidence="1">
    <location>
        <begin position="459"/>
        <end position="488"/>
    </location>
</feature>
<name>A0AAE1HXH6_9NEOP</name>
<dbReference type="Pfam" id="PF13843">
    <property type="entry name" value="DDE_Tnp_1_7"/>
    <property type="match status" value="2"/>
</dbReference>
<dbReference type="PANTHER" id="PTHR47272">
    <property type="entry name" value="DDE_TNP_1_7 DOMAIN-CONTAINING PROTEIN"/>
    <property type="match status" value="1"/>
</dbReference>
<reference evidence="3" key="1">
    <citation type="submission" date="2021-07" db="EMBL/GenBank/DDBJ databases">
        <authorList>
            <person name="Catto M.A."/>
            <person name="Jacobson A."/>
            <person name="Kennedy G."/>
            <person name="Labadie P."/>
            <person name="Hunt B.G."/>
            <person name="Srinivasan R."/>
        </authorList>
    </citation>
    <scope>NUCLEOTIDE SEQUENCE</scope>
    <source>
        <strain evidence="3">PL_HMW_Pooled</strain>
        <tissue evidence="3">Head</tissue>
    </source>
</reference>
<evidence type="ECO:0000259" key="2">
    <source>
        <dbReference type="Pfam" id="PF13843"/>
    </source>
</evidence>
<feature type="compositionally biased region" description="Low complexity" evidence="1">
    <location>
        <begin position="466"/>
        <end position="483"/>
    </location>
</feature>
<keyword evidence="4" id="KW-1185">Reference proteome</keyword>
<feature type="compositionally biased region" description="Polar residues" evidence="1">
    <location>
        <begin position="15"/>
        <end position="41"/>
    </location>
</feature>
<dbReference type="AlphaFoldDB" id="A0AAE1HXH6"/>
<dbReference type="EMBL" id="JAHWGI010001400">
    <property type="protein sequence ID" value="KAK3929384.1"/>
    <property type="molecule type" value="Genomic_DNA"/>
</dbReference>
<feature type="compositionally biased region" description="Basic and acidic residues" evidence="1">
    <location>
        <begin position="75"/>
        <end position="92"/>
    </location>
</feature>
<sequence>MRKTRLKATRKSLPTKYNKSNRPQGTSSTASRCTTNEQTTMESDDDSNSSPSSELDSSVDNDDSDTSEIESTEEESLKKTGQVRDRNKKKNEPKDVWIDGDITVKDREPHGDLTDQEEGLSEIEYCEFFFDESILQLITDETNTYSLKRDGISLNLSVAELKIFLALWIYMGICKLPSYHDYWHRDTRVPLVEDNMTRKRFIQIRSRLYFNDTDTESNDPLLWIRPFLDHIISKFKNTGGEFSPELCSLLGFGGRVVSYLCRAIKEPTQAAVSFDNFFTSVPLVVHLKEEFGLLSVGTIRKDRIKGCPLLSDKEFTKLPRGSYDSKVLKDQEIVVVKWKDNKPVTLISSWCGVEPITLVKRWQKADHHYHDVPRPKIVEVYNGHMGGVDVFDMQCELYRPPSRAKRWPIPIFAFLLNLVLVNSYKLFCRDNQYTDQQIKDGNKDFRMKLISYWLPKPVKKRGRPSAADVAAAANTSQQSSKKSPMPPTYIRVSENGHWPVHRSKRGRCRLCHNGYTTFMCEKCKVLLCLNQNRLCFTQFHK</sequence>
<feature type="domain" description="PiggyBac transposable element-derived protein" evidence="2">
    <location>
        <begin position="251"/>
        <end position="424"/>
    </location>
</feature>
<protein>
    <submittedName>
        <fullName evidence="3">PiggyBac transposable element-derived protein 2</fullName>
    </submittedName>
</protein>
<feature type="domain" description="PiggyBac transposable element-derived protein" evidence="2">
    <location>
        <begin position="124"/>
        <end position="237"/>
    </location>
</feature>
<dbReference type="InterPro" id="IPR029526">
    <property type="entry name" value="PGBD"/>
</dbReference>
<dbReference type="Proteomes" id="UP001219518">
    <property type="component" value="Unassembled WGS sequence"/>
</dbReference>
<gene>
    <name evidence="3" type="ORF">KUF71_018021</name>
</gene>
<evidence type="ECO:0000313" key="4">
    <source>
        <dbReference type="Proteomes" id="UP001219518"/>
    </source>
</evidence>
<evidence type="ECO:0000313" key="3">
    <source>
        <dbReference type="EMBL" id="KAK3929384.1"/>
    </source>
</evidence>
<organism evidence="3 4">
    <name type="scientific">Frankliniella fusca</name>
    <dbReference type="NCBI Taxonomy" id="407009"/>
    <lineage>
        <taxon>Eukaryota</taxon>
        <taxon>Metazoa</taxon>
        <taxon>Ecdysozoa</taxon>
        <taxon>Arthropoda</taxon>
        <taxon>Hexapoda</taxon>
        <taxon>Insecta</taxon>
        <taxon>Pterygota</taxon>
        <taxon>Neoptera</taxon>
        <taxon>Paraneoptera</taxon>
        <taxon>Thysanoptera</taxon>
        <taxon>Terebrantia</taxon>
        <taxon>Thripoidea</taxon>
        <taxon>Thripidae</taxon>
        <taxon>Frankliniella</taxon>
    </lineage>
</organism>
<feature type="region of interest" description="Disordered" evidence="1">
    <location>
        <begin position="1"/>
        <end position="92"/>
    </location>
</feature>
<feature type="compositionally biased region" description="Basic residues" evidence="1">
    <location>
        <begin position="1"/>
        <end position="10"/>
    </location>
</feature>
<comment type="caution">
    <text evidence="3">The sequence shown here is derived from an EMBL/GenBank/DDBJ whole genome shotgun (WGS) entry which is preliminary data.</text>
</comment>